<name>A0A1G6DB74_9HYPH</name>
<keyword evidence="7 12" id="KW-0143">Chaperone</keyword>
<dbReference type="Pfam" id="PF00254">
    <property type="entry name" value="FKBP_C"/>
    <property type="match status" value="1"/>
</dbReference>
<keyword evidence="8 12" id="KW-0413">Isomerase</keyword>
<evidence type="ECO:0000256" key="1">
    <source>
        <dbReference type="ARBA" id="ARBA00000971"/>
    </source>
</evidence>
<dbReference type="InterPro" id="IPR001179">
    <property type="entry name" value="PPIase_FKBP_dom"/>
</dbReference>
<evidence type="ECO:0000256" key="8">
    <source>
        <dbReference type="ARBA" id="ARBA00023235"/>
    </source>
</evidence>
<dbReference type="Gene3D" id="1.10.3120.10">
    <property type="entry name" value="Trigger factor, C-terminal domain"/>
    <property type="match status" value="1"/>
</dbReference>
<evidence type="ECO:0000256" key="2">
    <source>
        <dbReference type="ARBA" id="ARBA00005464"/>
    </source>
</evidence>
<dbReference type="PROSITE" id="PS50059">
    <property type="entry name" value="FKBP_PPIASE"/>
    <property type="match status" value="1"/>
</dbReference>
<evidence type="ECO:0000313" key="17">
    <source>
        <dbReference type="EMBL" id="SDB42115.1"/>
    </source>
</evidence>
<dbReference type="GO" id="GO:0051083">
    <property type="term" value="P:'de novo' cotranslational protein folding"/>
    <property type="evidence" value="ECO:0007669"/>
    <property type="project" value="TreeGrafter"/>
</dbReference>
<dbReference type="InterPro" id="IPR046357">
    <property type="entry name" value="PPIase_dom_sf"/>
</dbReference>
<dbReference type="InterPro" id="IPR027304">
    <property type="entry name" value="Trigger_fact/SurA_dom_sf"/>
</dbReference>
<dbReference type="GO" id="GO:0005737">
    <property type="term" value="C:cytoplasm"/>
    <property type="evidence" value="ECO:0007669"/>
    <property type="project" value="UniProtKB-SubCell"/>
</dbReference>
<comment type="subcellular location">
    <subcellularLocation>
        <location evidence="12">Cytoplasm</location>
    </subcellularLocation>
    <text evidence="12">About half TF is bound to the ribosome near the polypeptide exit tunnel while the other half is free in the cytoplasm.</text>
</comment>
<gene>
    <name evidence="12" type="primary">tig</name>
    <name evidence="17" type="ORF">SAMN02982931_03238</name>
</gene>
<evidence type="ECO:0000256" key="7">
    <source>
        <dbReference type="ARBA" id="ARBA00023186"/>
    </source>
</evidence>
<dbReference type="STRING" id="665467.SAMN02982931_03238"/>
<dbReference type="InterPro" id="IPR008880">
    <property type="entry name" value="Trigger_fac_C"/>
</dbReference>
<evidence type="ECO:0000256" key="6">
    <source>
        <dbReference type="ARBA" id="ARBA00023110"/>
    </source>
</evidence>
<keyword evidence="12" id="KW-0963">Cytoplasm</keyword>
<protein>
    <recommendedName>
        <fullName evidence="4 12">Trigger factor</fullName>
        <shortName evidence="12">TF</shortName>
        <ecNumber evidence="3 12">5.2.1.8</ecNumber>
    </recommendedName>
    <alternativeName>
        <fullName evidence="11 12">PPIase</fullName>
    </alternativeName>
</protein>
<dbReference type="Gene3D" id="3.10.50.40">
    <property type="match status" value="1"/>
</dbReference>
<evidence type="ECO:0000313" key="18">
    <source>
        <dbReference type="Proteomes" id="UP000199071"/>
    </source>
</evidence>
<keyword evidence="9 12" id="KW-0131">Cell cycle</keyword>
<dbReference type="NCBIfam" id="TIGR00115">
    <property type="entry name" value="tig"/>
    <property type="match status" value="1"/>
</dbReference>
<dbReference type="Pfam" id="PF05698">
    <property type="entry name" value="Trigger_C"/>
    <property type="match status" value="1"/>
</dbReference>
<dbReference type="EMBL" id="FMXQ01000006">
    <property type="protein sequence ID" value="SDB42115.1"/>
    <property type="molecule type" value="Genomic_DNA"/>
</dbReference>
<dbReference type="Proteomes" id="UP000199071">
    <property type="component" value="Unassembled WGS sequence"/>
</dbReference>
<keyword evidence="6 12" id="KW-0697">Rotamase</keyword>
<keyword evidence="18" id="KW-1185">Reference proteome</keyword>
<evidence type="ECO:0000256" key="3">
    <source>
        <dbReference type="ARBA" id="ARBA00013194"/>
    </source>
</evidence>
<keyword evidence="5 12" id="KW-0132">Cell division</keyword>
<evidence type="ECO:0000256" key="4">
    <source>
        <dbReference type="ARBA" id="ARBA00016902"/>
    </source>
</evidence>
<evidence type="ECO:0000256" key="9">
    <source>
        <dbReference type="ARBA" id="ARBA00023306"/>
    </source>
</evidence>
<dbReference type="GO" id="GO:0044183">
    <property type="term" value="F:protein folding chaperone"/>
    <property type="evidence" value="ECO:0007669"/>
    <property type="project" value="TreeGrafter"/>
</dbReference>
<dbReference type="InterPro" id="IPR037041">
    <property type="entry name" value="Trigger_fac_C_sf"/>
</dbReference>
<dbReference type="SUPFAM" id="SSF54534">
    <property type="entry name" value="FKBP-like"/>
    <property type="match status" value="1"/>
</dbReference>
<dbReference type="InterPro" id="IPR036611">
    <property type="entry name" value="Trigger_fac_ribosome-bd_sf"/>
</dbReference>
<dbReference type="GO" id="GO:0015031">
    <property type="term" value="P:protein transport"/>
    <property type="evidence" value="ECO:0007669"/>
    <property type="project" value="UniProtKB-UniRule"/>
</dbReference>
<dbReference type="GO" id="GO:0043335">
    <property type="term" value="P:protein unfolding"/>
    <property type="evidence" value="ECO:0007669"/>
    <property type="project" value="TreeGrafter"/>
</dbReference>
<comment type="catalytic activity">
    <reaction evidence="1 12 13">
        <text>[protein]-peptidylproline (omega=180) = [protein]-peptidylproline (omega=0)</text>
        <dbReference type="Rhea" id="RHEA:16237"/>
        <dbReference type="Rhea" id="RHEA-COMP:10747"/>
        <dbReference type="Rhea" id="RHEA-COMP:10748"/>
        <dbReference type="ChEBI" id="CHEBI:83833"/>
        <dbReference type="ChEBI" id="CHEBI:83834"/>
        <dbReference type="EC" id="5.2.1.8"/>
    </reaction>
</comment>
<dbReference type="GO" id="GO:0003755">
    <property type="term" value="F:peptidyl-prolyl cis-trans isomerase activity"/>
    <property type="evidence" value="ECO:0007669"/>
    <property type="project" value="UniProtKB-UniRule"/>
</dbReference>
<dbReference type="PANTHER" id="PTHR30560:SF3">
    <property type="entry name" value="TRIGGER FACTOR-LIKE PROTEIN TIG, CHLOROPLASTIC"/>
    <property type="match status" value="1"/>
</dbReference>
<dbReference type="PANTHER" id="PTHR30560">
    <property type="entry name" value="TRIGGER FACTOR CHAPERONE AND PEPTIDYL-PROLYL CIS/TRANS ISOMERASE"/>
    <property type="match status" value="1"/>
</dbReference>
<feature type="region of interest" description="Disordered" evidence="15">
    <location>
        <begin position="79"/>
        <end position="99"/>
    </location>
</feature>
<evidence type="ECO:0000256" key="13">
    <source>
        <dbReference type="PROSITE-ProRule" id="PRU00277"/>
    </source>
</evidence>
<evidence type="ECO:0000256" key="14">
    <source>
        <dbReference type="RuleBase" id="RU003914"/>
    </source>
</evidence>
<dbReference type="GO" id="GO:0051301">
    <property type="term" value="P:cell division"/>
    <property type="evidence" value="ECO:0007669"/>
    <property type="project" value="UniProtKB-KW"/>
</dbReference>
<dbReference type="AlphaFoldDB" id="A0A1G6DB74"/>
<evidence type="ECO:0000256" key="15">
    <source>
        <dbReference type="SAM" id="MobiDB-lite"/>
    </source>
</evidence>
<comment type="function">
    <text evidence="10 12">Involved in protein export. Acts as a chaperone by maintaining the newly synthesized protein in an open conformation. Functions as a peptidyl-prolyl cis-trans isomerase.</text>
</comment>
<evidence type="ECO:0000256" key="5">
    <source>
        <dbReference type="ARBA" id="ARBA00022618"/>
    </source>
</evidence>
<dbReference type="HAMAP" id="MF_00303">
    <property type="entry name" value="Trigger_factor_Tig"/>
    <property type="match status" value="1"/>
</dbReference>
<dbReference type="EC" id="5.2.1.8" evidence="3 12"/>
<dbReference type="OrthoDB" id="9767721at2"/>
<dbReference type="RefSeq" id="WP_090877761.1">
    <property type="nucleotide sequence ID" value="NZ_FMXQ01000006.1"/>
</dbReference>
<evidence type="ECO:0000256" key="11">
    <source>
        <dbReference type="ARBA" id="ARBA00029986"/>
    </source>
</evidence>
<dbReference type="Pfam" id="PF05697">
    <property type="entry name" value="Trigger_N"/>
    <property type="match status" value="1"/>
</dbReference>
<dbReference type="Gene3D" id="3.30.70.1050">
    <property type="entry name" value="Trigger factor ribosome-binding domain"/>
    <property type="match status" value="1"/>
</dbReference>
<evidence type="ECO:0000259" key="16">
    <source>
        <dbReference type="PROSITE" id="PS50059"/>
    </source>
</evidence>
<dbReference type="PIRSF" id="PIRSF003095">
    <property type="entry name" value="Trigger_factor"/>
    <property type="match status" value="1"/>
</dbReference>
<reference evidence="17 18" key="1">
    <citation type="submission" date="2016-10" db="EMBL/GenBank/DDBJ databases">
        <authorList>
            <person name="de Groot N.N."/>
        </authorList>
    </citation>
    <scope>NUCLEOTIDE SEQUENCE [LARGE SCALE GENOMIC DNA]</scope>
    <source>
        <strain evidence="17 18">ATCC 35022</strain>
    </source>
</reference>
<dbReference type="GO" id="GO:0043022">
    <property type="term" value="F:ribosome binding"/>
    <property type="evidence" value="ECO:0007669"/>
    <property type="project" value="TreeGrafter"/>
</dbReference>
<evidence type="ECO:0000256" key="12">
    <source>
        <dbReference type="HAMAP-Rule" id="MF_00303"/>
    </source>
</evidence>
<organism evidence="17 18">
    <name type="scientific">Bauldia litoralis</name>
    <dbReference type="NCBI Taxonomy" id="665467"/>
    <lineage>
        <taxon>Bacteria</taxon>
        <taxon>Pseudomonadati</taxon>
        <taxon>Pseudomonadota</taxon>
        <taxon>Alphaproteobacteria</taxon>
        <taxon>Hyphomicrobiales</taxon>
        <taxon>Kaistiaceae</taxon>
        <taxon>Bauldia</taxon>
    </lineage>
</organism>
<dbReference type="FunFam" id="3.10.50.40:FF:000001">
    <property type="entry name" value="Trigger factor"/>
    <property type="match status" value="1"/>
</dbReference>
<sequence>MQVTETLAEGLRREFEVKVPASELDDRLVSRLSEMQGEVRIKGFRPGKVPVNHLRRLFGKSAMAEIVQKLISDVARDTMSERGERAAQQPDFNLPEDEGEAEKVLQGKADLTYTMTYEILPEVVLGDFKSIKVERPVADVSDEEIETEMNRLAENVRSFSPKEGKSESGDRLVISYLGKLDGEPFEGGADDNATVQIGSGQFIPGFAEQLEGMAVGDEKTISVTFPEEYGAAHLAGKDATFDVAVKEVSSPDPIKIDDELATRVGVESLDQLRDAIRQQLQNQYGMATRQKVKRQILDQLDALHTFELPPKMVEQEFDNIWRQVTSELAQSNRSFEDEDTTEEAARADYHKIAERRVRLGLVLSEIGEKNSIEVTEEEVQRALSAQLRQFPGREKELVEYYRANPEAIASLRAPIYEEKVVDFLLELVNVTDKTVSREELMREDEDEATKAG</sequence>
<evidence type="ECO:0000256" key="10">
    <source>
        <dbReference type="ARBA" id="ARBA00024849"/>
    </source>
</evidence>
<comment type="similarity">
    <text evidence="2 12 14">Belongs to the FKBP-type PPIase family. Tig subfamily.</text>
</comment>
<proteinExistence type="inferred from homology"/>
<feature type="domain" description="PPIase FKBP-type" evidence="16">
    <location>
        <begin position="169"/>
        <end position="251"/>
    </location>
</feature>
<dbReference type="InterPro" id="IPR008881">
    <property type="entry name" value="Trigger_fac_ribosome-bd_bac"/>
</dbReference>
<comment type="domain">
    <text evidence="12">Consists of 3 domains; the N-terminus binds the ribosome, the middle domain has PPIase activity, while the C-terminus has intrinsic chaperone activity on its own.</text>
</comment>
<dbReference type="InterPro" id="IPR005215">
    <property type="entry name" value="Trig_fac"/>
</dbReference>
<dbReference type="SUPFAM" id="SSF102735">
    <property type="entry name" value="Trigger factor ribosome-binding domain"/>
    <property type="match status" value="1"/>
</dbReference>
<accession>A0A1G6DB74</accession>
<dbReference type="SUPFAM" id="SSF109998">
    <property type="entry name" value="Triger factor/SurA peptide-binding domain-like"/>
    <property type="match status" value="1"/>
</dbReference>